<keyword evidence="2" id="KW-1185">Reference proteome</keyword>
<proteinExistence type="predicted"/>
<comment type="caution">
    <text evidence="1">The sequence shown here is derived from an EMBL/GenBank/DDBJ whole genome shotgun (WGS) entry which is preliminary data.</text>
</comment>
<evidence type="ECO:0000313" key="1">
    <source>
        <dbReference type="EMBL" id="TRX34919.1"/>
    </source>
</evidence>
<dbReference type="Proteomes" id="UP000316371">
    <property type="component" value="Unassembled WGS sequence"/>
</dbReference>
<evidence type="ECO:0000313" key="2">
    <source>
        <dbReference type="Proteomes" id="UP000316371"/>
    </source>
</evidence>
<protein>
    <submittedName>
        <fullName evidence="1">Uncharacterized protein</fullName>
    </submittedName>
</protein>
<organism evidence="1 2">
    <name type="scientific">Flavobacterium restrictum</name>
    <dbReference type="NCBI Taxonomy" id="2594428"/>
    <lineage>
        <taxon>Bacteria</taxon>
        <taxon>Pseudomonadati</taxon>
        <taxon>Bacteroidota</taxon>
        <taxon>Flavobacteriia</taxon>
        <taxon>Flavobacteriales</taxon>
        <taxon>Flavobacteriaceae</taxon>
        <taxon>Flavobacterium</taxon>
    </lineage>
</organism>
<accession>A0A553DQ42</accession>
<sequence length="354" mass="41652">MSKEEIVNDASMFLNSMFDEAHKDYNSIELSESDIKGLIYSSKMNFHSFSENRKCSVKFCRKKAVNSHLFQESILKKNSQNGHYIYPSADLNKRQIKLEKIGVNKALTFPGFCITHENMFEYEKKEQLNYEHELRTLVYKAICYNHVYWDIIYKYSEDSITALVDKKHKQFEKSTNNKYKNLLDSLGIEIKKLHFSDPRHKNLKQHLKERKIIINDSLIFKKLAWKDIESNKNENLKSYVIELDTIIPIFFSYFGNLTIKNDDLTFDDKACLIIHPFKESTKLIFTTTTNNHVILKNLLNRLTPELTWNFILSSLVYISDNWLINEEFYNKYIPVGVKELLESAVSLPLTPPNK</sequence>
<dbReference type="EMBL" id="VJZT01000033">
    <property type="protein sequence ID" value="TRX34919.1"/>
    <property type="molecule type" value="Genomic_DNA"/>
</dbReference>
<dbReference type="RefSeq" id="WP_144257701.1">
    <property type="nucleotide sequence ID" value="NZ_VJZT01000033.1"/>
</dbReference>
<gene>
    <name evidence="1" type="ORF">FNW21_15720</name>
</gene>
<reference evidence="1 2" key="1">
    <citation type="submission" date="2019-07" db="EMBL/GenBank/DDBJ databases">
        <title>Novel species of Flavobacterium.</title>
        <authorList>
            <person name="Liu Q."/>
            <person name="Xin Y.-H."/>
        </authorList>
    </citation>
    <scope>NUCLEOTIDE SEQUENCE [LARGE SCALE GENOMIC DNA]</scope>
    <source>
        <strain evidence="1 2">LB1R34</strain>
    </source>
</reference>
<name>A0A553DQ42_9FLAO</name>
<dbReference type="AlphaFoldDB" id="A0A553DQ42"/>
<dbReference type="OrthoDB" id="583051at2"/>